<evidence type="ECO:0000313" key="2">
    <source>
        <dbReference type="EMBL" id="GBM64325.1"/>
    </source>
</evidence>
<feature type="transmembrane region" description="Helical" evidence="1">
    <location>
        <begin position="28"/>
        <end position="48"/>
    </location>
</feature>
<keyword evidence="1" id="KW-1133">Transmembrane helix</keyword>
<protein>
    <submittedName>
        <fullName evidence="2">Uncharacterized protein</fullName>
    </submittedName>
</protein>
<dbReference type="EMBL" id="BGPR01181608">
    <property type="protein sequence ID" value="GBM64325.1"/>
    <property type="molecule type" value="Genomic_DNA"/>
</dbReference>
<reference evidence="2 3" key="1">
    <citation type="journal article" date="2019" name="Sci. Rep.">
        <title>Orb-weaving spider Araneus ventricosus genome elucidates the spidroin gene catalogue.</title>
        <authorList>
            <person name="Kono N."/>
            <person name="Nakamura H."/>
            <person name="Ohtoshi R."/>
            <person name="Moran D.A.P."/>
            <person name="Shinohara A."/>
            <person name="Yoshida Y."/>
            <person name="Fujiwara M."/>
            <person name="Mori M."/>
            <person name="Tomita M."/>
            <person name="Arakawa K."/>
        </authorList>
    </citation>
    <scope>NUCLEOTIDE SEQUENCE [LARGE SCALE GENOMIC DNA]</scope>
</reference>
<gene>
    <name evidence="2" type="ORF">AVEN_267599_1</name>
</gene>
<dbReference type="AlphaFoldDB" id="A0A4Y2HG95"/>
<name>A0A4Y2HG95_ARAVE</name>
<keyword evidence="1" id="KW-0812">Transmembrane</keyword>
<evidence type="ECO:0000256" key="1">
    <source>
        <dbReference type="SAM" id="Phobius"/>
    </source>
</evidence>
<sequence>MRGIRLLINLYISDTYNVRSVVAELLDIAVFFLIFSAFLFEIVIVCSLSGNRTFGHPEAELGDNSTGYQKTGHLGIPKLRSLGTTGQATKKRDIWASRS</sequence>
<comment type="caution">
    <text evidence="2">The sequence shown here is derived from an EMBL/GenBank/DDBJ whole genome shotgun (WGS) entry which is preliminary data.</text>
</comment>
<evidence type="ECO:0000313" key="3">
    <source>
        <dbReference type="Proteomes" id="UP000499080"/>
    </source>
</evidence>
<keyword evidence="1" id="KW-0472">Membrane</keyword>
<organism evidence="2 3">
    <name type="scientific">Araneus ventricosus</name>
    <name type="common">Orbweaver spider</name>
    <name type="synonym">Epeira ventricosa</name>
    <dbReference type="NCBI Taxonomy" id="182803"/>
    <lineage>
        <taxon>Eukaryota</taxon>
        <taxon>Metazoa</taxon>
        <taxon>Ecdysozoa</taxon>
        <taxon>Arthropoda</taxon>
        <taxon>Chelicerata</taxon>
        <taxon>Arachnida</taxon>
        <taxon>Araneae</taxon>
        <taxon>Araneomorphae</taxon>
        <taxon>Entelegynae</taxon>
        <taxon>Araneoidea</taxon>
        <taxon>Araneidae</taxon>
        <taxon>Araneus</taxon>
    </lineage>
</organism>
<proteinExistence type="predicted"/>
<accession>A0A4Y2HG95</accession>
<keyword evidence="3" id="KW-1185">Reference proteome</keyword>
<dbReference type="Proteomes" id="UP000499080">
    <property type="component" value="Unassembled WGS sequence"/>
</dbReference>